<dbReference type="AlphaFoldDB" id="G7VEJ7"/>
<evidence type="ECO:0000313" key="2">
    <source>
        <dbReference type="Proteomes" id="UP000005867"/>
    </source>
</evidence>
<protein>
    <submittedName>
        <fullName evidence="1">Uncharacterized protein</fullName>
    </submittedName>
</protein>
<dbReference type="eggNOG" id="arCOG07703">
    <property type="taxonomic scope" value="Archaea"/>
</dbReference>
<accession>G7VEJ7</accession>
<dbReference type="EMBL" id="CP003098">
    <property type="protein sequence ID" value="AET31621.1"/>
    <property type="molecule type" value="Genomic_DNA"/>
</dbReference>
<gene>
    <name evidence="1" type="ORF">P186_0160</name>
</gene>
<dbReference type="BioCyc" id="PSP1104324:GJSN-153-MONOMER"/>
<dbReference type="KEGG" id="pyr:P186_0160"/>
<organism evidence="1 2">
    <name type="scientific">Pyrobaculum ferrireducens</name>
    <dbReference type="NCBI Taxonomy" id="1104324"/>
    <lineage>
        <taxon>Archaea</taxon>
        <taxon>Thermoproteota</taxon>
        <taxon>Thermoprotei</taxon>
        <taxon>Thermoproteales</taxon>
        <taxon>Thermoproteaceae</taxon>
        <taxon>Pyrobaculum</taxon>
    </lineage>
</organism>
<dbReference type="HOGENOM" id="CLU_194235_0_0_2"/>
<sequence length="85" mass="9719">MERETFKLAGWGLAVGKTAAVSIPPWIDEEEFRRVVEEVVKRLGGRVPVQELRRRLGIGPEDLVEDLEAVDVEILEARERERLPL</sequence>
<name>G7VEJ7_9CREN</name>
<evidence type="ECO:0000313" key="1">
    <source>
        <dbReference type="EMBL" id="AET31621.1"/>
    </source>
</evidence>
<dbReference type="Proteomes" id="UP000005867">
    <property type="component" value="Chromosome"/>
</dbReference>
<keyword evidence="2" id="KW-1185">Reference proteome</keyword>
<proteinExistence type="predicted"/>
<reference evidence="1 2" key="1">
    <citation type="journal article" date="2012" name="J. Bacteriol.">
        <title>Complete genome sequence of strain 1860, a crenarchaeon of the genus pyrobaculum able to grow with various electron acceptors.</title>
        <authorList>
            <person name="Mardanov A.V."/>
            <person name="Gumerov V.M."/>
            <person name="Slobodkina G.B."/>
            <person name="Beletsky A.V."/>
            <person name="Bonch-Osmolovskaya E.A."/>
            <person name="Ravin N.V."/>
            <person name="Skryabin K.G."/>
        </authorList>
    </citation>
    <scope>NUCLEOTIDE SEQUENCE [LARGE SCALE GENOMIC DNA]</scope>
    <source>
        <strain evidence="1 2">1860</strain>
    </source>
</reference>